<evidence type="ECO:0000313" key="6">
    <source>
        <dbReference type="Proteomes" id="UP000887229"/>
    </source>
</evidence>
<dbReference type="PANTHER" id="PTHR43142">
    <property type="entry name" value="CARBOXYLIC ESTER HYDROLASE"/>
    <property type="match status" value="1"/>
</dbReference>
<dbReference type="InterPro" id="IPR019826">
    <property type="entry name" value="Carboxylesterase_B_AS"/>
</dbReference>
<comment type="caution">
    <text evidence="5">The sequence shown here is derived from an EMBL/GenBank/DDBJ whole genome shotgun (WGS) entry which is preliminary data.</text>
</comment>
<dbReference type="Pfam" id="PF00135">
    <property type="entry name" value="COesterase"/>
    <property type="match status" value="1"/>
</dbReference>
<dbReference type="Gene3D" id="3.40.50.1820">
    <property type="entry name" value="alpha/beta hydrolase"/>
    <property type="match status" value="1"/>
</dbReference>
<dbReference type="OrthoDB" id="6846267at2759"/>
<dbReference type="GeneID" id="70290151"/>
<dbReference type="InterPro" id="IPR029058">
    <property type="entry name" value="AB_hydrolase_fold"/>
</dbReference>
<keyword evidence="6" id="KW-1185">Reference proteome</keyword>
<dbReference type="Proteomes" id="UP000887229">
    <property type="component" value="Unassembled WGS sequence"/>
</dbReference>
<dbReference type="SUPFAM" id="SSF53474">
    <property type="entry name" value="alpha/beta-Hydrolases"/>
    <property type="match status" value="1"/>
</dbReference>
<evidence type="ECO:0000259" key="4">
    <source>
        <dbReference type="Pfam" id="PF00135"/>
    </source>
</evidence>
<dbReference type="EC" id="3.1.1.-" evidence="3"/>
<evidence type="ECO:0000256" key="2">
    <source>
        <dbReference type="ARBA" id="ARBA00022801"/>
    </source>
</evidence>
<keyword evidence="2 3" id="KW-0378">Hydrolase</keyword>
<comment type="similarity">
    <text evidence="1 3">Belongs to the type-B carboxylesterase/lipase family.</text>
</comment>
<feature type="domain" description="Carboxylesterase type B" evidence="4">
    <location>
        <begin position="15"/>
        <end position="492"/>
    </location>
</feature>
<evidence type="ECO:0000256" key="3">
    <source>
        <dbReference type="RuleBase" id="RU361235"/>
    </source>
</evidence>
<dbReference type="PROSITE" id="PS00122">
    <property type="entry name" value="CARBOXYLESTERASE_B_1"/>
    <property type="match status" value="1"/>
</dbReference>
<proteinExistence type="inferred from homology"/>
<accession>A0A9P7ZF29</accession>
<reference evidence="5" key="1">
    <citation type="journal article" date="2021" name="IMA Fungus">
        <title>Genomic characterization of three marine fungi, including Emericellopsis atlantica sp. nov. with signatures of a generalist lifestyle and marine biomass degradation.</title>
        <authorList>
            <person name="Hagestad O.C."/>
            <person name="Hou L."/>
            <person name="Andersen J.H."/>
            <person name="Hansen E.H."/>
            <person name="Altermark B."/>
            <person name="Li C."/>
            <person name="Kuhnert E."/>
            <person name="Cox R.J."/>
            <person name="Crous P.W."/>
            <person name="Spatafora J.W."/>
            <person name="Lail K."/>
            <person name="Amirebrahimi M."/>
            <person name="Lipzen A."/>
            <person name="Pangilinan J."/>
            <person name="Andreopoulos W."/>
            <person name="Hayes R.D."/>
            <person name="Ng V."/>
            <person name="Grigoriev I.V."/>
            <person name="Jackson S.A."/>
            <person name="Sutton T.D.S."/>
            <person name="Dobson A.D.W."/>
            <person name="Rama T."/>
        </authorList>
    </citation>
    <scope>NUCLEOTIDE SEQUENCE</scope>
    <source>
        <strain evidence="5">TS7</strain>
    </source>
</reference>
<dbReference type="EMBL" id="MU251274">
    <property type="protein sequence ID" value="KAG9250766.1"/>
    <property type="molecule type" value="Genomic_DNA"/>
</dbReference>
<name>A0A9P7ZF29_9HYPO</name>
<gene>
    <name evidence="5" type="ORF">F5Z01DRAFT_348139</name>
</gene>
<dbReference type="AlphaFoldDB" id="A0A9P7ZF29"/>
<sequence length="540" mass="60602">MSYREEPYRLDAGVLGRIEGITFASGASPAAYYFGGLPYALPPTGEFRFRVPRKLPKGYKYGTAANPGRFTGGTGICPQPPCRAPPERAHFDEDCLQLNIWIPSGPPPENGWPVLFYLHGGFLQWGSANWRPLSLVPLLEDSAFRGILVLPSYRLNAFGFLASSELAAEAKANGEPFGNLGLWDQRAALEWTHENLAGFGGDPTNITISGYSAGGYSAFQQLGHELFCLPAEKGIIKRLAMWSNGPGVTPRSLEEQQVQFDEFLQKLGIPLDLTAEEKLSKLRSLPYENLMEVQAGMRIHEFRPVSDGVFYHQDLMNKINNGDFGRAMKKRGVKLLNGECKDEHTVYRNWRTPDNSYEAVYRRLCTEYPESVASKLMTHYCGSSKDLPSGFENWQVLFGHMYANMQVHGLERGLHKALCKGGLVPGTDLLRYRFERRLDCIKEAFPVSMGVTHSSDVPIWFWGAADFSGLLEEEKRMLKGWNEGFMAFVKGEEVVWGPSTITQMRRWRADGETDVWQDEAWQAGQDLWELVNQGASSQTL</sequence>
<dbReference type="RefSeq" id="XP_046114690.1">
    <property type="nucleotide sequence ID" value="XM_046259248.1"/>
</dbReference>
<protein>
    <recommendedName>
        <fullName evidence="3">Carboxylic ester hydrolase</fullName>
        <ecNumber evidence="3">3.1.1.-</ecNumber>
    </recommendedName>
</protein>
<dbReference type="PANTHER" id="PTHR43142:SF4">
    <property type="entry name" value="CARBOXYLIC ESTER HYDROLASE"/>
    <property type="match status" value="1"/>
</dbReference>
<evidence type="ECO:0000313" key="5">
    <source>
        <dbReference type="EMBL" id="KAG9250766.1"/>
    </source>
</evidence>
<evidence type="ECO:0000256" key="1">
    <source>
        <dbReference type="ARBA" id="ARBA00005964"/>
    </source>
</evidence>
<dbReference type="GO" id="GO:0016787">
    <property type="term" value="F:hydrolase activity"/>
    <property type="evidence" value="ECO:0007669"/>
    <property type="project" value="UniProtKB-KW"/>
</dbReference>
<organism evidence="5 6">
    <name type="scientific">Emericellopsis atlantica</name>
    <dbReference type="NCBI Taxonomy" id="2614577"/>
    <lineage>
        <taxon>Eukaryota</taxon>
        <taxon>Fungi</taxon>
        <taxon>Dikarya</taxon>
        <taxon>Ascomycota</taxon>
        <taxon>Pezizomycotina</taxon>
        <taxon>Sordariomycetes</taxon>
        <taxon>Hypocreomycetidae</taxon>
        <taxon>Hypocreales</taxon>
        <taxon>Bionectriaceae</taxon>
        <taxon>Emericellopsis</taxon>
    </lineage>
</organism>
<dbReference type="InterPro" id="IPR002018">
    <property type="entry name" value="CarbesteraseB"/>
</dbReference>